<dbReference type="VEuPathDB" id="FungiDB:CPAG_07174"/>
<reference evidence="3" key="3">
    <citation type="journal article" date="2010" name="Genome Res.">
        <title>Population genomic sequencing of Coccidioides fungi reveals recent hybridization and transposon control.</title>
        <authorList>
            <person name="Neafsey D.E."/>
            <person name="Barker B.M."/>
            <person name="Sharpton T.J."/>
            <person name="Stajich J.E."/>
            <person name="Park D.J."/>
            <person name="Whiston E."/>
            <person name="Hung C.-Y."/>
            <person name="McMahan C."/>
            <person name="White J."/>
            <person name="Sykes S."/>
            <person name="Heiman D."/>
            <person name="Young S."/>
            <person name="Zeng Q."/>
            <person name="Abouelleil A."/>
            <person name="Aftuck L."/>
            <person name="Bessette D."/>
            <person name="Brown A."/>
            <person name="FitzGerald M."/>
            <person name="Lui A."/>
            <person name="Macdonald J.P."/>
            <person name="Priest M."/>
            <person name="Orbach M.J."/>
            <person name="Galgiani J.N."/>
            <person name="Kirkland T.N."/>
            <person name="Cole G.T."/>
            <person name="Birren B.W."/>
            <person name="Henn M.R."/>
            <person name="Taylor J.W."/>
            <person name="Rounsley S.D."/>
        </authorList>
    </citation>
    <scope>NUCLEOTIDE SEQUENCE [LARGE SCALE GENOMIC DNA]</scope>
    <source>
        <strain evidence="3">RMSCC 3488</strain>
    </source>
</reference>
<sequence length="132" mass="15053">MSYILSASVGRRNVESRVDTNAIPKRADHPTEPITQPNRSPNRTDHPTEPITQPNRSPNRTDHLNLHTNFNFLMLYISTTLGEIILPEYTTMLGSVVLHYKKVFCRVKDCYKTKIGYSIIGWQAATNQLPID</sequence>
<dbReference type="Proteomes" id="UP000054567">
    <property type="component" value="Unassembled WGS sequence"/>
</dbReference>
<dbReference type="AlphaFoldDB" id="A0A0J6FN35"/>
<gene>
    <name evidence="2" type="ORF">CPAG_07174</name>
</gene>
<feature type="region of interest" description="Disordered" evidence="1">
    <location>
        <begin position="16"/>
        <end position="62"/>
    </location>
</feature>
<evidence type="ECO:0000313" key="3">
    <source>
        <dbReference type="Proteomes" id="UP000054567"/>
    </source>
</evidence>
<protein>
    <submittedName>
        <fullName evidence="2">Uncharacterized protein</fullName>
    </submittedName>
</protein>
<reference evidence="3" key="2">
    <citation type="journal article" date="2009" name="Genome Res.">
        <title>Comparative genomic analyses of the human fungal pathogens Coccidioides and their relatives.</title>
        <authorList>
            <person name="Sharpton T.J."/>
            <person name="Stajich J.E."/>
            <person name="Rounsley S.D."/>
            <person name="Gardner M.J."/>
            <person name="Wortman J.R."/>
            <person name="Jordar V.S."/>
            <person name="Maiti R."/>
            <person name="Kodira C.D."/>
            <person name="Neafsey D.E."/>
            <person name="Zeng Q."/>
            <person name="Hung C.-Y."/>
            <person name="McMahan C."/>
            <person name="Muszewska A."/>
            <person name="Grynberg M."/>
            <person name="Mandel M.A."/>
            <person name="Kellner E.M."/>
            <person name="Barker B.M."/>
            <person name="Galgiani J.N."/>
            <person name="Orbach M.J."/>
            <person name="Kirkland T.N."/>
            <person name="Cole G.T."/>
            <person name="Henn M.R."/>
            <person name="Birren B.W."/>
            <person name="Taylor J.W."/>
        </authorList>
    </citation>
    <scope>NUCLEOTIDE SEQUENCE [LARGE SCALE GENOMIC DNA]</scope>
    <source>
        <strain evidence="3">RMSCC 3488</strain>
    </source>
</reference>
<name>A0A0J6FN35_COCPO</name>
<dbReference type="OrthoDB" id="4509242at2759"/>
<evidence type="ECO:0000256" key="1">
    <source>
        <dbReference type="SAM" id="MobiDB-lite"/>
    </source>
</evidence>
<organism evidence="2 3">
    <name type="scientific">Coccidioides posadasii RMSCC 3488</name>
    <dbReference type="NCBI Taxonomy" id="454284"/>
    <lineage>
        <taxon>Eukaryota</taxon>
        <taxon>Fungi</taxon>
        <taxon>Dikarya</taxon>
        <taxon>Ascomycota</taxon>
        <taxon>Pezizomycotina</taxon>
        <taxon>Eurotiomycetes</taxon>
        <taxon>Eurotiomycetidae</taxon>
        <taxon>Onygenales</taxon>
        <taxon>Onygenaceae</taxon>
        <taxon>Coccidioides</taxon>
    </lineage>
</organism>
<accession>A0A0J6FN35</accession>
<reference evidence="2 3" key="1">
    <citation type="submission" date="2007-06" db="EMBL/GenBank/DDBJ databases">
        <title>The Genome Sequence of Coccidioides posadasii RMSCC_3488.</title>
        <authorList>
            <consortium name="Coccidioides Genome Resources Consortium"/>
            <consortium name="The Broad Institute Genome Sequencing Platform"/>
            <person name="Henn M.R."/>
            <person name="Sykes S."/>
            <person name="Young S."/>
            <person name="Jaffe D."/>
            <person name="Berlin A."/>
            <person name="Alvarez P."/>
            <person name="Butler J."/>
            <person name="Gnerre S."/>
            <person name="Grabherr M."/>
            <person name="Mauceli E."/>
            <person name="Brockman W."/>
            <person name="Kodira C."/>
            <person name="Alvarado L."/>
            <person name="Zeng Q."/>
            <person name="Crawford M."/>
            <person name="Antoine C."/>
            <person name="Devon K."/>
            <person name="Galgiani J."/>
            <person name="Orsborn K."/>
            <person name="Lewis M.L."/>
            <person name="Nusbaum C."/>
            <person name="Galagan J."/>
            <person name="Birren B."/>
        </authorList>
    </citation>
    <scope>NUCLEOTIDE SEQUENCE [LARGE SCALE GENOMIC DNA]</scope>
    <source>
        <strain evidence="2 3">RMSCC 3488</strain>
    </source>
</reference>
<evidence type="ECO:0000313" key="2">
    <source>
        <dbReference type="EMBL" id="KMM70865.1"/>
    </source>
</evidence>
<dbReference type="EMBL" id="DS268112">
    <property type="protein sequence ID" value="KMM70865.1"/>
    <property type="molecule type" value="Genomic_DNA"/>
</dbReference>
<proteinExistence type="predicted"/>